<keyword evidence="4" id="KW-1185">Reference proteome</keyword>
<reference evidence="3" key="1">
    <citation type="journal article" date="2023" name="Mol. Phylogenet. Evol.">
        <title>Genome-scale phylogeny and comparative genomics of the fungal order Sordariales.</title>
        <authorList>
            <person name="Hensen N."/>
            <person name="Bonometti L."/>
            <person name="Westerberg I."/>
            <person name="Brannstrom I.O."/>
            <person name="Guillou S."/>
            <person name="Cros-Aarteil S."/>
            <person name="Calhoun S."/>
            <person name="Haridas S."/>
            <person name="Kuo A."/>
            <person name="Mondo S."/>
            <person name="Pangilinan J."/>
            <person name="Riley R."/>
            <person name="LaButti K."/>
            <person name="Andreopoulos B."/>
            <person name="Lipzen A."/>
            <person name="Chen C."/>
            <person name="Yan M."/>
            <person name="Daum C."/>
            <person name="Ng V."/>
            <person name="Clum A."/>
            <person name="Steindorff A."/>
            <person name="Ohm R.A."/>
            <person name="Martin F."/>
            <person name="Silar P."/>
            <person name="Natvig D.O."/>
            <person name="Lalanne C."/>
            <person name="Gautier V."/>
            <person name="Ament-Velasquez S.L."/>
            <person name="Kruys A."/>
            <person name="Hutchinson M.I."/>
            <person name="Powell A.J."/>
            <person name="Barry K."/>
            <person name="Miller A.N."/>
            <person name="Grigoriev I.V."/>
            <person name="Debuchy R."/>
            <person name="Gladieux P."/>
            <person name="Hiltunen Thoren M."/>
            <person name="Johannesson H."/>
        </authorList>
    </citation>
    <scope>NUCLEOTIDE SEQUENCE</scope>
    <source>
        <strain evidence="3">CBS 118394</strain>
    </source>
</reference>
<evidence type="ECO:0000313" key="4">
    <source>
        <dbReference type="Proteomes" id="UP001283341"/>
    </source>
</evidence>
<keyword evidence="2" id="KW-0732">Signal</keyword>
<evidence type="ECO:0000256" key="2">
    <source>
        <dbReference type="SAM" id="SignalP"/>
    </source>
</evidence>
<dbReference type="Proteomes" id="UP001283341">
    <property type="component" value="Unassembled WGS sequence"/>
</dbReference>
<evidence type="ECO:0000256" key="1">
    <source>
        <dbReference type="SAM" id="MobiDB-lite"/>
    </source>
</evidence>
<dbReference type="EMBL" id="JAUEDM010000007">
    <property type="protein sequence ID" value="KAK3314229.1"/>
    <property type="molecule type" value="Genomic_DNA"/>
</dbReference>
<feature type="region of interest" description="Disordered" evidence="1">
    <location>
        <begin position="44"/>
        <end position="68"/>
    </location>
</feature>
<dbReference type="AlphaFoldDB" id="A0AAE0HWN4"/>
<feature type="signal peptide" evidence="2">
    <location>
        <begin position="1"/>
        <end position="19"/>
    </location>
</feature>
<comment type="caution">
    <text evidence="3">The sequence shown here is derived from an EMBL/GenBank/DDBJ whole genome shotgun (WGS) entry which is preliminary data.</text>
</comment>
<accession>A0AAE0HWN4</accession>
<protein>
    <submittedName>
        <fullName evidence="3">Uncharacterized protein</fullName>
    </submittedName>
</protein>
<feature type="chain" id="PRO_5042055967" evidence="2">
    <location>
        <begin position="20"/>
        <end position="157"/>
    </location>
</feature>
<name>A0AAE0HWN4_9PEZI</name>
<reference evidence="3" key="2">
    <citation type="submission" date="2023-06" db="EMBL/GenBank/DDBJ databases">
        <authorList>
            <consortium name="Lawrence Berkeley National Laboratory"/>
            <person name="Haridas S."/>
            <person name="Hensen N."/>
            <person name="Bonometti L."/>
            <person name="Westerberg I."/>
            <person name="Brannstrom I.O."/>
            <person name="Guillou S."/>
            <person name="Cros-Aarteil S."/>
            <person name="Calhoun S."/>
            <person name="Kuo A."/>
            <person name="Mondo S."/>
            <person name="Pangilinan J."/>
            <person name="Riley R."/>
            <person name="Labutti K."/>
            <person name="Andreopoulos B."/>
            <person name="Lipzen A."/>
            <person name="Chen C."/>
            <person name="Yanf M."/>
            <person name="Daum C."/>
            <person name="Ng V."/>
            <person name="Clum A."/>
            <person name="Steindorff A."/>
            <person name="Ohm R."/>
            <person name="Martin F."/>
            <person name="Silar P."/>
            <person name="Natvig D."/>
            <person name="Lalanne C."/>
            <person name="Gautier V."/>
            <person name="Ament-Velasquez S.L."/>
            <person name="Kruys A."/>
            <person name="Hutchinson M.I."/>
            <person name="Powell A.J."/>
            <person name="Barry K."/>
            <person name="Miller A.N."/>
            <person name="Grigoriev I.V."/>
            <person name="Debuchy R."/>
            <person name="Gladieux P."/>
            <person name="Thoren M.H."/>
            <person name="Johannesson H."/>
        </authorList>
    </citation>
    <scope>NUCLEOTIDE SEQUENCE</scope>
    <source>
        <strain evidence="3">CBS 118394</strain>
    </source>
</reference>
<gene>
    <name evidence="3" type="ORF">B0H66DRAFT_537473</name>
</gene>
<evidence type="ECO:0000313" key="3">
    <source>
        <dbReference type="EMBL" id="KAK3314229.1"/>
    </source>
</evidence>
<organism evidence="3 4">
    <name type="scientific">Apodospora peruviana</name>
    <dbReference type="NCBI Taxonomy" id="516989"/>
    <lineage>
        <taxon>Eukaryota</taxon>
        <taxon>Fungi</taxon>
        <taxon>Dikarya</taxon>
        <taxon>Ascomycota</taxon>
        <taxon>Pezizomycotina</taxon>
        <taxon>Sordariomycetes</taxon>
        <taxon>Sordariomycetidae</taxon>
        <taxon>Sordariales</taxon>
        <taxon>Lasiosphaeriaceae</taxon>
        <taxon>Apodospora</taxon>
    </lineage>
</organism>
<feature type="compositionally biased region" description="Low complexity" evidence="1">
    <location>
        <begin position="44"/>
        <end position="55"/>
    </location>
</feature>
<proteinExistence type="predicted"/>
<sequence>MAVWIPLLLYAFFYSSKRASRLLRIPTPISDNSRTVTGTIGTVTGTSVTSNASSGRPEGLGRKGSAESVQLSLDEKLPMSRWGMLRRRLISPRTAVTVSDVKSSIVDVGTTGVAVDTSTTTTKGTGLATSTSATMAPALVGRSSRAGTAQVASTDLP</sequence>